<dbReference type="NCBIfam" id="TIGR04407">
    <property type="entry name" value="LptF_YjgP"/>
    <property type="match status" value="1"/>
</dbReference>
<evidence type="ECO:0000256" key="2">
    <source>
        <dbReference type="ARBA" id="ARBA00014213"/>
    </source>
</evidence>
<keyword evidence="3" id="KW-0813">Transport</keyword>
<dbReference type="EMBL" id="JACOFZ010000001">
    <property type="protein sequence ID" value="MBC3880759.1"/>
    <property type="molecule type" value="Genomic_DNA"/>
</dbReference>
<feature type="transmembrane region" description="Helical" evidence="9">
    <location>
        <begin position="12"/>
        <end position="36"/>
    </location>
</feature>
<evidence type="ECO:0000313" key="11">
    <source>
        <dbReference type="Proteomes" id="UP000627446"/>
    </source>
</evidence>
<protein>
    <recommendedName>
        <fullName evidence="2">Lipopolysaccharide export system permease protein LptF</fullName>
    </recommendedName>
</protein>
<dbReference type="GO" id="GO:0015920">
    <property type="term" value="P:lipopolysaccharide transport"/>
    <property type="evidence" value="ECO:0007669"/>
    <property type="project" value="TreeGrafter"/>
</dbReference>
<keyword evidence="5" id="KW-0997">Cell inner membrane</keyword>
<keyword evidence="6 9" id="KW-0812">Transmembrane</keyword>
<evidence type="ECO:0000256" key="9">
    <source>
        <dbReference type="SAM" id="Phobius"/>
    </source>
</evidence>
<evidence type="ECO:0000256" key="7">
    <source>
        <dbReference type="ARBA" id="ARBA00022989"/>
    </source>
</evidence>
<evidence type="ECO:0000256" key="5">
    <source>
        <dbReference type="ARBA" id="ARBA00022519"/>
    </source>
</evidence>
<dbReference type="PANTHER" id="PTHR33529:SF7">
    <property type="entry name" value="LIPOPOLYSACCHARIDE EXPORT SYSTEM PERMEASE PROTEIN LPTF"/>
    <property type="match status" value="1"/>
</dbReference>
<dbReference type="InterPro" id="IPR005495">
    <property type="entry name" value="LptG/LptF_permease"/>
</dbReference>
<name>A0A923HJW8_9BURK</name>
<dbReference type="AlphaFoldDB" id="A0A923HJW8"/>
<feature type="transmembrane region" description="Helical" evidence="9">
    <location>
        <begin position="48"/>
        <end position="76"/>
    </location>
</feature>
<keyword evidence="7 9" id="KW-1133">Transmembrane helix</keyword>
<dbReference type="GO" id="GO:0043190">
    <property type="term" value="C:ATP-binding cassette (ABC) transporter complex"/>
    <property type="evidence" value="ECO:0007669"/>
    <property type="project" value="InterPro"/>
</dbReference>
<dbReference type="GO" id="GO:0055085">
    <property type="term" value="P:transmembrane transport"/>
    <property type="evidence" value="ECO:0007669"/>
    <property type="project" value="InterPro"/>
</dbReference>
<feature type="transmembrane region" description="Helical" evidence="9">
    <location>
        <begin position="332"/>
        <end position="350"/>
    </location>
</feature>
<evidence type="ECO:0000313" key="10">
    <source>
        <dbReference type="EMBL" id="MBC3880759.1"/>
    </source>
</evidence>
<sequence>MIFERALRRELLSAAGAVFTTLFTITVTFMLIRILGEAAGGKVASRDVLILIGFTSLDYFPILLILTGFISVLLVVTRAYQESEMVVWFASGLSLTRWIKPILSFGIPLMLLVGTLSMVVSPWANEQKLEVRNRYEKREDISKVAPGKFQESRGGGRVSFVEEVSGDLSKVQNIFTSSQKDGRTSVIVAKEGKIEIDEHGDRFLVMSQGRRYDGLPTEGDFQMMQFEKYSVLVSTQSKLDADNRSAKALPLMTLLDNPNPTRDGELLWRVSLPFMGLLLMLLAIPLGYVNPRVGRSANLIAALIFISINITMLNMLQMSVVNGRLSFWRASWPMHFLVATLVTIFFLWRLKVNSRMHPSGLWSRFKACFRSERRCDTSLPSDAGGAA</sequence>
<reference evidence="10" key="1">
    <citation type="submission" date="2020-08" db="EMBL/GenBank/DDBJ databases">
        <title>Novel species isolated from subtropical streams in China.</title>
        <authorList>
            <person name="Lu H."/>
        </authorList>
    </citation>
    <scope>NUCLEOTIDE SEQUENCE</scope>
    <source>
        <strain evidence="10">LX22W</strain>
    </source>
</reference>
<dbReference type="InterPro" id="IPR030922">
    <property type="entry name" value="LptF"/>
</dbReference>
<feature type="transmembrane region" description="Helical" evidence="9">
    <location>
        <begin position="300"/>
        <end position="320"/>
    </location>
</feature>
<evidence type="ECO:0000256" key="1">
    <source>
        <dbReference type="ARBA" id="ARBA00004429"/>
    </source>
</evidence>
<dbReference type="Pfam" id="PF03739">
    <property type="entry name" value="LptF_LptG"/>
    <property type="match status" value="1"/>
</dbReference>
<accession>A0A923HJW8</accession>
<feature type="transmembrane region" description="Helical" evidence="9">
    <location>
        <begin position="266"/>
        <end position="288"/>
    </location>
</feature>
<organism evidence="10 11">
    <name type="scientific">Undibacterium nitidum</name>
    <dbReference type="NCBI Taxonomy" id="2762298"/>
    <lineage>
        <taxon>Bacteria</taxon>
        <taxon>Pseudomonadati</taxon>
        <taxon>Pseudomonadota</taxon>
        <taxon>Betaproteobacteria</taxon>
        <taxon>Burkholderiales</taxon>
        <taxon>Oxalobacteraceae</taxon>
        <taxon>Undibacterium</taxon>
    </lineage>
</organism>
<evidence type="ECO:0000256" key="4">
    <source>
        <dbReference type="ARBA" id="ARBA00022475"/>
    </source>
</evidence>
<evidence type="ECO:0000256" key="6">
    <source>
        <dbReference type="ARBA" id="ARBA00022692"/>
    </source>
</evidence>
<gene>
    <name evidence="10" type="primary">lptF</name>
    <name evidence="10" type="ORF">H8K36_05185</name>
</gene>
<keyword evidence="4" id="KW-1003">Cell membrane</keyword>
<evidence type="ECO:0000256" key="3">
    <source>
        <dbReference type="ARBA" id="ARBA00022448"/>
    </source>
</evidence>
<feature type="transmembrane region" description="Helical" evidence="9">
    <location>
        <begin position="102"/>
        <end position="124"/>
    </location>
</feature>
<dbReference type="Proteomes" id="UP000627446">
    <property type="component" value="Unassembled WGS sequence"/>
</dbReference>
<dbReference type="RefSeq" id="WP_186914763.1">
    <property type="nucleotide sequence ID" value="NZ_JACOFZ010000001.1"/>
</dbReference>
<dbReference type="PANTHER" id="PTHR33529">
    <property type="entry name" value="SLR0882 PROTEIN-RELATED"/>
    <property type="match status" value="1"/>
</dbReference>
<comment type="subcellular location">
    <subcellularLocation>
        <location evidence="1">Cell inner membrane</location>
        <topology evidence="1">Multi-pass membrane protein</topology>
    </subcellularLocation>
</comment>
<keyword evidence="11" id="KW-1185">Reference proteome</keyword>
<comment type="caution">
    <text evidence="10">The sequence shown here is derived from an EMBL/GenBank/DDBJ whole genome shotgun (WGS) entry which is preliminary data.</text>
</comment>
<evidence type="ECO:0000256" key="8">
    <source>
        <dbReference type="ARBA" id="ARBA00023136"/>
    </source>
</evidence>
<keyword evidence="8 9" id="KW-0472">Membrane</keyword>
<proteinExistence type="predicted"/>